<keyword evidence="1" id="KW-0472">Membrane</keyword>
<keyword evidence="4" id="KW-1185">Reference proteome</keyword>
<comment type="caution">
    <text evidence="3">The sequence shown here is derived from an EMBL/GenBank/DDBJ whole genome shotgun (WGS) entry which is preliminary data.</text>
</comment>
<sequence>MKITRKLSIISVFATGFLTCCTAIFRFVIRRLENQLSSPDVSNHTTQSIAWAIYYSYRAELVSCFVISCLPAVKQLIERKILPSVTGYTITLSSKLKGSRKDDAQKGVHSDGADEFTQDFGCPHKG</sequence>
<feature type="transmembrane region" description="Helical" evidence="1">
    <location>
        <begin position="7"/>
        <end position="29"/>
    </location>
</feature>
<evidence type="ECO:0000259" key="2">
    <source>
        <dbReference type="Pfam" id="PF20684"/>
    </source>
</evidence>
<dbReference type="Proteomes" id="UP001600888">
    <property type="component" value="Unassembled WGS sequence"/>
</dbReference>
<evidence type="ECO:0000256" key="1">
    <source>
        <dbReference type="SAM" id="Phobius"/>
    </source>
</evidence>
<keyword evidence="1" id="KW-0812">Transmembrane</keyword>
<accession>A0ABR4ECE5</accession>
<keyword evidence="1" id="KW-1133">Transmembrane helix</keyword>
<dbReference type="EMBL" id="JBAWTH010000069">
    <property type="protein sequence ID" value="KAL2280118.1"/>
    <property type="molecule type" value="Genomic_DNA"/>
</dbReference>
<organism evidence="3 4">
    <name type="scientific">Diaporthe vaccinii</name>
    <dbReference type="NCBI Taxonomy" id="105482"/>
    <lineage>
        <taxon>Eukaryota</taxon>
        <taxon>Fungi</taxon>
        <taxon>Dikarya</taxon>
        <taxon>Ascomycota</taxon>
        <taxon>Pezizomycotina</taxon>
        <taxon>Sordariomycetes</taxon>
        <taxon>Sordariomycetidae</taxon>
        <taxon>Diaporthales</taxon>
        <taxon>Diaporthaceae</taxon>
        <taxon>Diaporthe</taxon>
        <taxon>Diaporthe eres species complex</taxon>
    </lineage>
</organism>
<feature type="domain" description="Rhodopsin" evidence="2">
    <location>
        <begin position="2"/>
        <end position="79"/>
    </location>
</feature>
<evidence type="ECO:0000313" key="4">
    <source>
        <dbReference type="Proteomes" id="UP001600888"/>
    </source>
</evidence>
<evidence type="ECO:0000313" key="3">
    <source>
        <dbReference type="EMBL" id="KAL2280118.1"/>
    </source>
</evidence>
<name>A0ABR4ECE5_9PEZI</name>
<reference evidence="3 4" key="1">
    <citation type="submission" date="2024-03" db="EMBL/GenBank/DDBJ databases">
        <title>A high-quality draft genome sequence of Diaporthe vaccinii, a causative agent of upright dieback and viscid rot disease in cranberry plants.</title>
        <authorList>
            <person name="Sarrasin M."/>
            <person name="Lang B.F."/>
            <person name="Burger G."/>
        </authorList>
    </citation>
    <scope>NUCLEOTIDE SEQUENCE [LARGE SCALE GENOMIC DNA]</scope>
    <source>
        <strain evidence="3 4">IS7</strain>
    </source>
</reference>
<gene>
    <name evidence="3" type="ORF">FJTKL_12733</name>
</gene>
<proteinExistence type="predicted"/>
<dbReference type="Pfam" id="PF20684">
    <property type="entry name" value="Fung_rhodopsin"/>
    <property type="match status" value="1"/>
</dbReference>
<protein>
    <recommendedName>
        <fullName evidence="2">Rhodopsin domain-containing protein</fullName>
    </recommendedName>
</protein>
<dbReference type="InterPro" id="IPR049326">
    <property type="entry name" value="Rhodopsin_dom_fungi"/>
</dbReference>